<dbReference type="Proteomes" id="UP000788993">
    <property type="component" value="Unassembled WGS sequence"/>
</dbReference>
<evidence type="ECO:0000256" key="8">
    <source>
        <dbReference type="ARBA" id="ARBA00023054"/>
    </source>
</evidence>
<evidence type="ECO:0000256" key="12">
    <source>
        <dbReference type="SAM" id="Phobius"/>
    </source>
</evidence>
<evidence type="ECO:0000256" key="11">
    <source>
        <dbReference type="SAM" id="MobiDB-lite"/>
    </source>
</evidence>
<keyword evidence="8 10" id="KW-0175">Coiled coil</keyword>
<evidence type="ECO:0000313" key="16">
    <source>
        <dbReference type="Proteomes" id="UP000788993"/>
    </source>
</evidence>
<dbReference type="PANTHER" id="PTHR14043">
    <property type="entry name" value="CCAAT DISPLACEMENT PROTEIN-RELATED"/>
    <property type="match status" value="1"/>
</dbReference>
<proteinExistence type="inferred from homology"/>
<feature type="coiled-coil region" evidence="10">
    <location>
        <begin position="259"/>
        <end position="366"/>
    </location>
</feature>
<dbReference type="InterPro" id="IPR012955">
    <property type="entry name" value="CASP_C"/>
</dbReference>
<organism evidence="15 16">
    <name type="scientific">Ogataea polymorpha</name>
    <dbReference type="NCBI Taxonomy" id="460523"/>
    <lineage>
        <taxon>Eukaryota</taxon>
        <taxon>Fungi</taxon>
        <taxon>Dikarya</taxon>
        <taxon>Ascomycota</taxon>
        <taxon>Saccharomycotina</taxon>
        <taxon>Pichiomycetes</taxon>
        <taxon>Pichiales</taxon>
        <taxon>Pichiaceae</taxon>
        <taxon>Ogataea</taxon>
    </lineage>
</organism>
<feature type="coiled-coil region" evidence="10">
    <location>
        <begin position="512"/>
        <end position="560"/>
    </location>
</feature>
<gene>
    <name evidence="15" type="ORF">OGATHE_004322</name>
</gene>
<evidence type="ECO:0000256" key="1">
    <source>
        <dbReference type="ARBA" id="ARBA00004409"/>
    </source>
</evidence>
<keyword evidence="6 12" id="KW-1133">Transmembrane helix</keyword>
<comment type="caution">
    <text evidence="15">The sequence shown here is derived from an EMBL/GenBank/DDBJ whole genome shotgun (WGS) entry which is preliminary data.</text>
</comment>
<name>A0A9P8T1P3_9ASCO</name>
<feature type="region of interest" description="Disordered" evidence="11">
    <location>
        <begin position="660"/>
        <end position="688"/>
    </location>
</feature>
<dbReference type="GO" id="GO:0006891">
    <property type="term" value="P:intra-Golgi vesicle-mediated transport"/>
    <property type="evidence" value="ECO:0007669"/>
    <property type="project" value="InterPro"/>
</dbReference>
<reference evidence="15" key="2">
    <citation type="submission" date="2021-01" db="EMBL/GenBank/DDBJ databases">
        <authorList>
            <person name="Schikora-Tamarit M.A."/>
        </authorList>
    </citation>
    <scope>NUCLEOTIDE SEQUENCE</scope>
    <source>
        <strain evidence="15">NCAIM Y.01608</strain>
    </source>
</reference>
<dbReference type="EMBL" id="JAEUBD010001266">
    <property type="protein sequence ID" value="KAH3662746.1"/>
    <property type="molecule type" value="Genomic_DNA"/>
</dbReference>
<evidence type="ECO:0000256" key="6">
    <source>
        <dbReference type="ARBA" id="ARBA00022989"/>
    </source>
</evidence>
<dbReference type="Pfam" id="PF08172">
    <property type="entry name" value="CASP_C"/>
    <property type="match status" value="1"/>
</dbReference>
<feature type="coiled-coil region" evidence="10">
    <location>
        <begin position="75"/>
        <end position="102"/>
    </location>
</feature>
<comment type="similarity">
    <text evidence="2">Belongs to the CASP family.</text>
</comment>
<comment type="subcellular location">
    <subcellularLocation>
        <location evidence="1">Golgi apparatus membrane</location>
        <topology evidence="1">Single-pass type IV membrane protein</topology>
    </subcellularLocation>
</comment>
<evidence type="ECO:0000256" key="3">
    <source>
        <dbReference type="ARBA" id="ARBA00018691"/>
    </source>
</evidence>
<feature type="domain" description="Cux N-terminal" evidence="14">
    <location>
        <begin position="18"/>
        <end position="125"/>
    </location>
</feature>
<feature type="coiled-coil region" evidence="10">
    <location>
        <begin position="126"/>
        <end position="180"/>
    </location>
</feature>
<evidence type="ECO:0000259" key="13">
    <source>
        <dbReference type="Pfam" id="PF08172"/>
    </source>
</evidence>
<keyword evidence="5 12" id="KW-0812">Transmembrane</keyword>
<dbReference type="InterPro" id="IPR057476">
    <property type="entry name" value="Cux_N"/>
</dbReference>
<keyword evidence="9 12" id="KW-0472">Membrane</keyword>
<evidence type="ECO:0000256" key="7">
    <source>
        <dbReference type="ARBA" id="ARBA00023034"/>
    </source>
</evidence>
<evidence type="ECO:0000256" key="2">
    <source>
        <dbReference type="ARBA" id="ARBA00006415"/>
    </source>
</evidence>
<keyword evidence="16" id="KW-1185">Reference proteome</keyword>
<evidence type="ECO:0000256" key="9">
    <source>
        <dbReference type="ARBA" id="ARBA00023136"/>
    </source>
</evidence>
<dbReference type="Pfam" id="PF25398">
    <property type="entry name" value="CUX1_N"/>
    <property type="match status" value="1"/>
</dbReference>
<evidence type="ECO:0000256" key="10">
    <source>
        <dbReference type="SAM" id="Coils"/>
    </source>
</evidence>
<feature type="domain" description="CASP C-terminal" evidence="13">
    <location>
        <begin position="422"/>
        <end position="655"/>
    </location>
</feature>
<evidence type="ECO:0000256" key="4">
    <source>
        <dbReference type="ARBA" id="ARBA00022448"/>
    </source>
</evidence>
<feature type="transmembrane region" description="Helical" evidence="12">
    <location>
        <begin position="634"/>
        <end position="655"/>
    </location>
</feature>
<sequence length="688" mass="78511">MSEEDKTSSIDVASSAGVFEKALNSWAVIDLPSLQKEMDAKGLEIQASQKESLLSRKDLATKTKAFKKLPEEEKLDQINQLVKSYQNEVDSLTKKNKNVENVFFHIYRALAEAPDPKRLLQISLEAVLSIKDVEKLKAEKADLEEKLLGYADYEQLKSKIARIEEEMARAVETQLQAKDNEWQALLEEKELNWRKKELELGDTIGKLKKEVEELKVNDEIMRLRLKSHAHTLNTEDDGDDDTLADGQNLKERAADTVELQMLSRDAETAKLRVMELERRNEELRREISSARSDVEIDKLKQMNNKRISELESENALLVARLEHERKNADKLKSEIQSKIEASQREVAQLNREAEQLRQRISETQDYDEIKKELEVLRQIELGDDDEVPQLDSAIVQRNKKLNNELIEYRSKNEELTKKCEIFEKQVSELAKQVERLSEMNSKLENDLMNFESGSSNNDKWETMSMISSVAPSVAGGSMISGAPSRGGRLSPTSSIAGGFEPGAVATQNNSILPIITQQRDRFRMRNKELEEETKKQFSKIVELRREINALKNDNKGLYERIRFLQFHQDAKQTQTAAPSRDLESKYRDSYEQELHPIEQFRIMESQRISSRMSPFERIFIQVTRFVLSTKYSRLMFVAYCFGLHMLVMMLMVYVLGSTTAGGSRPGTSMTTSTGGVAGGIAGGVKSPR</sequence>
<feature type="compositionally biased region" description="Polar residues" evidence="11">
    <location>
        <begin position="660"/>
        <end position="673"/>
    </location>
</feature>
<keyword evidence="4" id="KW-0813">Transport</keyword>
<dbReference type="AlphaFoldDB" id="A0A9P8T1P3"/>
<protein>
    <recommendedName>
        <fullName evidence="3">Protein CASP</fullName>
    </recommendedName>
</protein>
<keyword evidence="7" id="KW-0333">Golgi apparatus</keyword>
<accession>A0A9P8T1P3</accession>
<dbReference type="PANTHER" id="PTHR14043:SF2">
    <property type="entry name" value="HOMEOBOX PROTEIN CUT"/>
    <property type="match status" value="1"/>
</dbReference>
<evidence type="ECO:0000259" key="14">
    <source>
        <dbReference type="Pfam" id="PF25398"/>
    </source>
</evidence>
<feature type="coiled-coil region" evidence="10">
    <location>
        <begin position="398"/>
        <end position="453"/>
    </location>
</feature>
<evidence type="ECO:0000313" key="15">
    <source>
        <dbReference type="EMBL" id="KAH3662746.1"/>
    </source>
</evidence>
<reference evidence="15" key="1">
    <citation type="journal article" date="2021" name="Open Biol.">
        <title>Shared evolutionary footprints suggest mitochondrial oxidative damage underlies multiple complex I losses in fungi.</title>
        <authorList>
            <person name="Schikora-Tamarit M.A."/>
            <person name="Marcet-Houben M."/>
            <person name="Nosek J."/>
            <person name="Gabaldon T."/>
        </authorList>
    </citation>
    <scope>NUCLEOTIDE SEQUENCE</scope>
    <source>
        <strain evidence="15">NCAIM Y.01608</strain>
    </source>
</reference>
<dbReference type="GO" id="GO:0000139">
    <property type="term" value="C:Golgi membrane"/>
    <property type="evidence" value="ECO:0007669"/>
    <property type="project" value="UniProtKB-SubCell"/>
</dbReference>
<evidence type="ECO:0000256" key="5">
    <source>
        <dbReference type="ARBA" id="ARBA00022692"/>
    </source>
</evidence>